<dbReference type="PANTHER" id="PTHR36435:SF1">
    <property type="entry name" value="CAAX AMINO TERMINAL PROTEASE FAMILY PROTEIN"/>
    <property type="match status" value="1"/>
</dbReference>
<evidence type="ECO:0000313" key="5">
    <source>
        <dbReference type="Proteomes" id="UP000070096"/>
    </source>
</evidence>
<name>A0A139ND76_STRGN</name>
<dbReference type="GO" id="GO:0004175">
    <property type="term" value="F:endopeptidase activity"/>
    <property type="evidence" value="ECO:0007669"/>
    <property type="project" value="UniProtKB-ARBA"/>
</dbReference>
<feature type="transmembrane region" description="Helical" evidence="2">
    <location>
        <begin position="66"/>
        <end position="83"/>
    </location>
</feature>
<dbReference type="GO" id="GO:0006508">
    <property type="term" value="P:proteolysis"/>
    <property type="evidence" value="ECO:0007669"/>
    <property type="project" value="UniProtKB-KW"/>
</dbReference>
<evidence type="ECO:0000256" key="2">
    <source>
        <dbReference type="SAM" id="Phobius"/>
    </source>
</evidence>
<gene>
    <name evidence="4" type="ORF">SGODD07_00362</name>
</gene>
<dbReference type="EMBL" id="LQRC01000064">
    <property type="protein sequence ID" value="KXT73704.1"/>
    <property type="molecule type" value="Genomic_DNA"/>
</dbReference>
<dbReference type="InterPro" id="IPR052710">
    <property type="entry name" value="CAAX_protease"/>
</dbReference>
<dbReference type="Proteomes" id="UP000070096">
    <property type="component" value="Unassembled WGS sequence"/>
</dbReference>
<evidence type="ECO:0000259" key="3">
    <source>
        <dbReference type="Pfam" id="PF02517"/>
    </source>
</evidence>
<feature type="transmembrane region" description="Helical" evidence="2">
    <location>
        <begin position="253"/>
        <end position="274"/>
    </location>
</feature>
<protein>
    <submittedName>
        <fullName evidence="4">Putative protease</fullName>
    </submittedName>
</protein>
<proteinExistence type="inferred from homology"/>
<keyword evidence="2" id="KW-0812">Transmembrane</keyword>
<evidence type="ECO:0000256" key="1">
    <source>
        <dbReference type="ARBA" id="ARBA00009067"/>
    </source>
</evidence>
<feature type="transmembrane region" description="Helical" evidence="2">
    <location>
        <begin position="295"/>
        <end position="317"/>
    </location>
</feature>
<dbReference type="Pfam" id="PF02517">
    <property type="entry name" value="Rce1-like"/>
    <property type="match status" value="1"/>
</dbReference>
<keyword evidence="4" id="KW-0378">Hydrolase</keyword>
<comment type="similarity">
    <text evidence="1">Belongs to the UPF0177 family.</text>
</comment>
<reference evidence="4 5" key="1">
    <citation type="submission" date="2016-01" db="EMBL/GenBank/DDBJ databases">
        <title>Highly variable Streptococcus oralis are common among viridans streptococci isolated from primates.</title>
        <authorList>
            <person name="Denapaite D."/>
            <person name="Rieger M."/>
            <person name="Koendgen S."/>
            <person name="Brueckner R."/>
            <person name="Ochigava I."/>
            <person name="Kappeler P."/>
            <person name="Maetz-Rensing K."/>
            <person name="Leendertz F."/>
            <person name="Hakenbeck R."/>
        </authorList>
    </citation>
    <scope>NUCLEOTIDE SEQUENCE [LARGE SCALE GENOMIC DNA]</scope>
    <source>
        <strain evidence="4 5">DD07</strain>
    </source>
</reference>
<dbReference type="GO" id="GO:0080120">
    <property type="term" value="P:CAAX-box protein maturation"/>
    <property type="evidence" value="ECO:0007669"/>
    <property type="project" value="UniProtKB-ARBA"/>
</dbReference>
<dbReference type="InterPro" id="IPR003675">
    <property type="entry name" value="Rce1/LyrA-like_dom"/>
</dbReference>
<evidence type="ECO:0000313" key="4">
    <source>
        <dbReference type="EMBL" id="KXT73704.1"/>
    </source>
</evidence>
<dbReference type="AlphaFoldDB" id="A0A139ND76"/>
<feature type="transmembrane region" description="Helical" evidence="2">
    <location>
        <begin position="104"/>
        <end position="126"/>
    </location>
</feature>
<organism evidence="4 5">
    <name type="scientific">Streptococcus gordonii</name>
    <dbReference type="NCBI Taxonomy" id="1302"/>
    <lineage>
        <taxon>Bacteria</taxon>
        <taxon>Bacillati</taxon>
        <taxon>Bacillota</taxon>
        <taxon>Bacilli</taxon>
        <taxon>Lactobacillales</taxon>
        <taxon>Streptococcaceae</taxon>
        <taxon>Streptococcus</taxon>
    </lineage>
</organism>
<keyword evidence="4" id="KW-0645">Protease</keyword>
<keyword evidence="2" id="KW-0472">Membrane</keyword>
<feature type="transmembrane region" description="Helical" evidence="2">
    <location>
        <begin position="21"/>
        <end position="46"/>
    </location>
</feature>
<dbReference type="PANTHER" id="PTHR36435">
    <property type="entry name" value="SLR1288 PROTEIN"/>
    <property type="match status" value="1"/>
</dbReference>
<keyword evidence="2" id="KW-1133">Transmembrane helix</keyword>
<feature type="domain" description="CAAX prenyl protease 2/Lysostaphin resistance protein A-like" evidence="3">
    <location>
        <begin position="149"/>
        <end position="235"/>
    </location>
</feature>
<feature type="transmembrane region" description="Helical" evidence="2">
    <location>
        <begin position="230"/>
        <end position="247"/>
    </location>
</feature>
<sequence>MTSKTNQEIRKDVSRFSGLCLLYTLAMSAVVTVYSIVTLMIFIYQHRGGDLQAAKEAASQFLANDGGMYLCAVPVGLLIFWLYRKKQLFSTDLRYKKRSMTPKTFLILTSLLLLAQTFFNLFSQVFESFLNIFGLSIMSSVEAASADSTTWTMFLYSAIVGPISEELIFRVAGLRTFEKYGKVFAISFSSLLFGIFHGNLPQIIFATFVGFIFSYVTLEYSVFWAIGLHIFNNLVLGDGLALIYSYLPGVLVGLVHVILLYGGSGLALYFLYSLRKEISAYIEINKPESGSFRSAFMSVWFWLFTIFMIGNAIYMLFL</sequence>
<comment type="caution">
    <text evidence="4">The sequence shown here is derived from an EMBL/GenBank/DDBJ whole genome shotgun (WGS) entry which is preliminary data.</text>
</comment>
<accession>A0A139ND76</accession>
<dbReference type="PATRIC" id="fig|1302.21.peg.412"/>